<feature type="transmembrane region" description="Helical" evidence="7">
    <location>
        <begin position="251"/>
        <end position="268"/>
    </location>
</feature>
<feature type="transmembrane region" description="Helical" evidence="7">
    <location>
        <begin position="131"/>
        <end position="153"/>
    </location>
</feature>
<name>A0A7D5TBM4_9EURY</name>
<evidence type="ECO:0000256" key="1">
    <source>
        <dbReference type="ARBA" id="ARBA00004141"/>
    </source>
</evidence>
<feature type="compositionally biased region" description="Low complexity" evidence="6">
    <location>
        <begin position="391"/>
        <end position="401"/>
    </location>
</feature>
<evidence type="ECO:0000313" key="8">
    <source>
        <dbReference type="EMBL" id="QLH81435.1"/>
    </source>
</evidence>
<dbReference type="GO" id="GO:0016020">
    <property type="term" value="C:membrane"/>
    <property type="evidence" value="ECO:0007669"/>
    <property type="project" value="UniProtKB-SubCell"/>
</dbReference>
<dbReference type="Pfam" id="PF01594">
    <property type="entry name" value="AI-2E_transport"/>
    <property type="match status" value="1"/>
</dbReference>
<dbReference type="Proteomes" id="UP000509346">
    <property type="component" value="Chromosome"/>
</dbReference>
<proteinExistence type="inferred from homology"/>
<accession>A0A7D5TBM4</accession>
<feature type="transmembrane region" description="Helical" evidence="7">
    <location>
        <begin position="104"/>
        <end position="125"/>
    </location>
</feature>
<dbReference type="AlphaFoldDB" id="A0A7D5TBM4"/>
<protein>
    <submittedName>
        <fullName evidence="8">AI-2E family transporter</fullName>
    </submittedName>
</protein>
<feature type="transmembrane region" description="Helical" evidence="7">
    <location>
        <begin position="63"/>
        <end position="83"/>
    </location>
</feature>
<evidence type="ECO:0000256" key="3">
    <source>
        <dbReference type="ARBA" id="ARBA00022692"/>
    </source>
</evidence>
<dbReference type="InterPro" id="IPR002549">
    <property type="entry name" value="AI-2E-like"/>
</dbReference>
<evidence type="ECO:0000256" key="6">
    <source>
        <dbReference type="SAM" id="MobiDB-lite"/>
    </source>
</evidence>
<comment type="subcellular location">
    <subcellularLocation>
        <location evidence="1">Membrane</location>
        <topology evidence="1">Multi-pass membrane protein</topology>
    </subcellularLocation>
</comment>
<keyword evidence="4 7" id="KW-1133">Transmembrane helix</keyword>
<evidence type="ECO:0000256" key="7">
    <source>
        <dbReference type="SAM" id="Phobius"/>
    </source>
</evidence>
<keyword evidence="3 7" id="KW-0812">Transmembrane</keyword>
<dbReference type="EMBL" id="CP058909">
    <property type="protein sequence ID" value="QLH81435.1"/>
    <property type="molecule type" value="Genomic_DNA"/>
</dbReference>
<feature type="compositionally biased region" description="Low complexity" evidence="6">
    <location>
        <begin position="360"/>
        <end position="370"/>
    </location>
</feature>
<evidence type="ECO:0000256" key="5">
    <source>
        <dbReference type="ARBA" id="ARBA00023136"/>
    </source>
</evidence>
<dbReference type="RefSeq" id="WP_179921428.1">
    <property type="nucleotide sequence ID" value="NZ_CP058909.1"/>
</dbReference>
<dbReference type="PANTHER" id="PTHR21716:SF4">
    <property type="entry name" value="TRANSMEMBRANE PROTEIN 245"/>
    <property type="match status" value="1"/>
</dbReference>
<dbReference type="KEGG" id="hpel:HZS54_07260"/>
<gene>
    <name evidence="8" type="ORF">HZS54_07260</name>
</gene>
<feature type="region of interest" description="Disordered" evidence="6">
    <location>
        <begin position="332"/>
        <end position="401"/>
    </location>
</feature>
<feature type="transmembrane region" description="Helical" evidence="7">
    <location>
        <begin position="225"/>
        <end position="244"/>
    </location>
</feature>
<feature type="transmembrane region" description="Helical" evidence="7">
    <location>
        <begin position="187"/>
        <end position="213"/>
    </location>
</feature>
<evidence type="ECO:0000313" key="9">
    <source>
        <dbReference type="Proteomes" id="UP000509346"/>
    </source>
</evidence>
<dbReference type="GeneID" id="56082375"/>
<organism evidence="8 9">
    <name type="scientific">Halosimplex pelagicum</name>
    <dbReference type="NCBI Taxonomy" id="869886"/>
    <lineage>
        <taxon>Archaea</taxon>
        <taxon>Methanobacteriati</taxon>
        <taxon>Methanobacteriota</taxon>
        <taxon>Stenosarchaea group</taxon>
        <taxon>Halobacteria</taxon>
        <taxon>Halobacteriales</taxon>
        <taxon>Haloarculaceae</taxon>
        <taxon>Halosimplex</taxon>
    </lineage>
</organism>
<sequence>MALTRRQQVLGGLFVGMAALTLVILSRVVSTVFFAITVAYVLYPVRRWFVGRGVHRRVAAATATAVGFLFVALIVGPIVYALYGRQALLLEFLRSIPAEQPITVFGMSFVIDVSALIVRARAAVVDIGFDIAGAAPVLALKAFLFVFLVYGLLLRPGNVRRATLRLVPGEYHDVVLALHRCVRDTLYALYVLQAATALGTFAVAFVVFSVLGYDSAFTLSVFSGLLQFIPVLGPSLLIAAVAVGQALAGEVTAALLVASTGLVLIGFLPDALIRPRLASLTTGMSASLYFVGFTGGTLSLGVVGVIAGPLVVALLVEVVELITDERTTVQQTFDGTALDPDDPPGEQVDGPSTVFDGSPTTDAVDDTTVGGADGSPNAVDGGPDPADDPTGDSTGDPADDD</sequence>
<comment type="similarity">
    <text evidence="2">Belongs to the autoinducer-2 exporter (AI-2E) (TC 2.A.86) family.</text>
</comment>
<evidence type="ECO:0000256" key="2">
    <source>
        <dbReference type="ARBA" id="ARBA00009773"/>
    </source>
</evidence>
<feature type="transmembrane region" description="Helical" evidence="7">
    <location>
        <begin position="12"/>
        <end position="43"/>
    </location>
</feature>
<dbReference type="OrthoDB" id="137390at2157"/>
<feature type="transmembrane region" description="Helical" evidence="7">
    <location>
        <begin position="288"/>
        <end position="316"/>
    </location>
</feature>
<evidence type="ECO:0000256" key="4">
    <source>
        <dbReference type="ARBA" id="ARBA00022989"/>
    </source>
</evidence>
<keyword evidence="9" id="KW-1185">Reference proteome</keyword>
<keyword evidence="5 7" id="KW-0472">Membrane</keyword>
<reference evidence="8 9" key="1">
    <citation type="submission" date="2020-07" db="EMBL/GenBank/DDBJ databases">
        <title>Halosimplex litoreum sp. nov. and Halosimplex rubrum sp. nov., isolated from different salt environments.</title>
        <authorList>
            <person name="Cui H."/>
        </authorList>
    </citation>
    <scope>NUCLEOTIDE SEQUENCE [LARGE SCALE GENOMIC DNA]</scope>
    <source>
        <strain evidence="8 9">R2</strain>
    </source>
</reference>
<dbReference type="PANTHER" id="PTHR21716">
    <property type="entry name" value="TRANSMEMBRANE PROTEIN"/>
    <property type="match status" value="1"/>
</dbReference>